<reference evidence="6" key="3">
    <citation type="submission" date="2025-09" db="UniProtKB">
        <authorList>
            <consortium name="Ensembl"/>
        </authorList>
    </citation>
    <scope>IDENTIFICATION</scope>
</reference>
<dbReference type="PANTHER" id="PTHR43918">
    <property type="entry name" value="ACETYLCHOLINESTERASE"/>
    <property type="match status" value="1"/>
</dbReference>
<dbReference type="PROSITE" id="PS00941">
    <property type="entry name" value="CARBOXYLESTERASE_B_2"/>
    <property type="match status" value="1"/>
</dbReference>
<keyword evidence="3 4" id="KW-0378">Hydrolase</keyword>
<feature type="signal peptide" evidence="4">
    <location>
        <begin position="1"/>
        <end position="29"/>
    </location>
</feature>
<dbReference type="GeneTree" id="ENSGT00940000157023"/>
<feature type="domain" description="Carboxylesterase type B" evidence="5">
    <location>
        <begin position="32"/>
        <end position="304"/>
    </location>
</feature>
<proteinExistence type="inferred from homology"/>
<evidence type="ECO:0000256" key="1">
    <source>
        <dbReference type="ARBA" id="ARBA00005964"/>
    </source>
</evidence>
<dbReference type="GO" id="GO:0005886">
    <property type="term" value="C:plasma membrane"/>
    <property type="evidence" value="ECO:0000318"/>
    <property type="project" value="GO_Central"/>
</dbReference>
<keyword evidence="4" id="KW-0732">Signal</keyword>
<protein>
    <recommendedName>
        <fullName evidence="4">Carboxylic ester hydrolase</fullName>
        <ecNumber evidence="4">3.1.1.-</ecNumber>
    </recommendedName>
</protein>
<dbReference type="GO" id="GO:0003990">
    <property type="term" value="F:acetylcholinesterase activity"/>
    <property type="evidence" value="ECO:0000318"/>
    <property type="project" value="GO_Central"/>
</dbReference>
<dbReference type="Ensembl" id="ENSACAT00000042189.1">
    <property type="protein sequence ID" value="ENSACAP00000027120.1"/>
    <property type="gene ID" value="ENSACAG00000040650.1"/>
</dbReference>
<dbReference type="GO" id="GO:0006581">
    <property type="term" value="P:acetylcholine catabolic process"/>
    <property type="evidence" value="ECO:0000318"/>
    <property type="project" value="GO_Central"/>
</dbReference>
<name>A0A803SVY0_ANOCA</name>
<dbReference type="InterPro" id="IPR050654">
    <property type="entry name" value="AChE-related_enzymes"/>
</dbReference>
<evidence type="ECO:0000313" key="7">
    <source>
        <dbReference type="Proteomes" id="UP000001646"/>
    </source>
</evidence>
<dbReference type="InterPro" id="IPR019819">
    <property type="entry name" value="Carboxylesterase_B_CS"/>
</dbReference>
<dbReference type="AlphaFoldDB" id="A0A803SVY0"/>
<dbReference type="InterPro" id="IPR019826">
    <property type="entry name" value="Carboxylesterase_B_AS"/>
</dbReference>
<evidence type="ECO:0000256" key="2">
    <source>
        <dbReference type="ARBA" id="ARBA00022487"/>
    </source>
</evidence>
<evidence type="ECO:0000313" key="6">
    <source>
        <dbReference type="Ensembl" id="ENSACAP00000027120.1"/>
    </source>
</evidence>
<keyword evidence="2" id="KW-0719">Serine esterase</keyword>
<dbReference type="Proteomes" id="UP000001646">
    <property type="component" value="Chromosome 2"/>
</dbReference>
<dbReference type="InParanoid" id="A0A803SVY0"/>
<feature type="chain" id="PRO_5033108891" description="Carboxylic ester hydrolase" evidence="4">
    <location>
        <begin position="30"/>
        <end position="558"/>
    </location>
</feature>
<dbReference type="GO" id="GO:0005615">
    <property type="term" value="C:extracellular space"/>
    <property type="evidence" value="ECO:0000318"/>
    <property type="project" value="GO_Central"/>
</dbReference>
<evidence type="ECO:0000256" key="4">
    <source>
        <dbReference type="RuleBase" id="RU361235"/>
    </source>
</evidence>
<reference evidence="6 7" key="1">
    <citation type="submission" date="2009-12" db="EMBL/GenBank/DDBJ databases">
        <title>The Genome Sequence of Anolis carolinensis (Green Anole Lizard).</title>
        <authorList>
            <consortium name="The Genome Sequencing Platform"/>
            <person name="Di Palma F."/>
            <person name="Alfoldi J."/>
            <person name="Heiman D."/>
            <person name="Young S."/>
            <person name="Grabherr M."/>
            <person name="Johnson J."/>
            <person name="Lander E.S."/>
            <person name="Lindblad-Toh K."/>
        </authorList>
    </citation>
    <scope>NUCLEOTIDE SEQUENCE [LARGE SCALE GENOMIC DNA]</scope>
    <source>
        <strain evidence="6 7">JBL SC #1</strain>
    </source>
</reference>
<sequence>LPVAAMLGLAFSISCSLFILFSLASNAASKDDLAVDTSSGPVKGKTLTVGSGSVRAYLGIPYAEPPLGKLRFQKPLPHQPWNQIFEATDFGNACPQLLLTQTPEAKLWNPNRPLSEDCLFLNIWVPHPQPSVPIPILVWIHGGGFVAGTSSLDLYNGASLAATENVIVASMNYRLGALGFLSLPPAIPGNMGLWDQHLALTWIKQNAAAFGGDPRRVTIFGHSAGAAFVGFHLLSSKSESLFAQAVLQSGAPNAIWGWVSPKKAKNNSFELSQLLGCGEGNENEIVSCLQKKDAMEFPHLLNSQLVQTKPILTGVTSDEAASILITREQFLETLRNTVRNATEEDIQAVALKYTEESHGLAKYRSALVQSLGDYFFVCPAAEIADQMRKAGSPVYVYLFTHHTSGTVWPEWAKATHGAEVIYLFGSFKAALEANKTHTEADAALSRRIMRYWAEFARTGQNCPHWCLRLLINARSVNGKTAAIQDLILDWGTDLACITETWLDELGGVNLTQLCPPGLGVHQQARLGGAEEGSQLSIGNPSPWSDARFRRHLGLSAST</sequence>
<dbReference type="Pfam" id="PF00135">
    <property type="entry name" value="COesterase"/>
    <property type="match status" value="1"/>
</dbReference>
<dbReference type="Gene3D" id="3.40.50.1820">
    <property type="entry name" value="alpha/beta hydrolase"/>
    <property type="match status" value="2"/>
</dbReference>
<dbReference type="SUPFAM" id="SSF53474">
    <property type="entry name" value="alpha/beta-Hydrolases"/>
    <property type="match status" value="1"/>
</dbReference>
<keyword evidence="7" id="KW-1185">Reference proteome</keyword>
<evidence type="ECO:0000259" key="5">
    <source>
        <dbReference type="Pfam" id="PF00135"/>
    </source>
</evidence>
<dbReference type="InterPro" id="IPR002018">
    <property type="entry name" value="CarbesteraseB"/>
</dbReference>
<reference evidence="6" key="2">
    <citation type="submission" date="2025-08" db="UniProtKB">
        <authorList>
            <consortium name="Ensembl"/>
        </authorList>
    </citation>
    <scope>IDENTIFICATION</scope>
</reference>
<dbReference type="PROSITE" id="PS00122">
    <property type="entry name" value="CARBOXYLESTERASE_B_1"/>
    <property type="match status" value="1"/>
</dbReference>
<comment type="similarity">
    <text evidence="1 4">Belongs to the type-B carboxylesterase/lipase family.</text>
</comment>
<evidence type="ECO:0000256" key="3">
    <source>
        <dbReference type="ARBA" id="ARBA00022801"/>
    </source>
</evidence>
<dbReference type="InterPro" id="IPR029058">
    <property type="entry name" value="AB_hydrolase_fold"/>
</dbReference>
<dbReference type="GO" id="GO:0019695">
    <property type="term" value="P:choline metabolic process"/>
    <property type="evidence" value="ECO:0000318"/>
    <property type="project" value="GO_Central"/>
</dbReference>
<organism evidence="6 7">
    <name type="scientific">Anolis carolinensis</name>
    <name type="common">Green anole</name>
    <name type="synonym">American chameleon</name>
    <dbReference type="NCBI Taxonomy" id="28377"/>
    <lineage>
        <taxon>Eukaryota</taxon>
        <taxon>Metazoa</taxon>
        <taxon>Chordata</taxon>
        <taxon>Craniata</taxon>
        <taxon>Vertebrata</taxon>
        <taxon>Euteleostomi</taxon>
        <taxon>Lepidosauria</taxon>
        <taxon>Squamata</taxon>
        <taxon>Bifurcata</taxon>
        <taxon>Unidentata</taxon>
        <taxon>Episquamata</taxon>
        <taxon>Toxicofera</taxon>
        <taxon>Iguania</taxon>
        <taxon>Dactyloidae</taxon>
        <taxon>Anolis</taxon>
    </lineage>
</organism>
<dbReference type="EC" id="3.1.1.-" evidence="4"/>
<dbReference type="PANTHER" id="PTHR43918:SF4">
    <property type="entry name" value="CARBOXYLIC ESTER HYDROLASE"/>
    <property type="match status" value="1"/>
</dbReference>
<accession>A0A803SVY0</accession>